<evidence type="ECO:0000313" key="2">
    <source>
        <dbReference type="EMBL" id="SDI31668.1"/>
    </source>
</evidence>
<dbReference type="InterPro" id="IPR052539">
    <property type="entry name" value="MGD_biosynthesis_adapter"/>
</dbReference>
<dbReference type="PANTHER" id="PTHR40072:SF1">
    <property type="entry name" value="MOLYBDOPTERIN-GUANINE DINUCLEOTIDE BIOSYNTHESIS ADAPTER PROTEIN"/>
    <property type="match status" value="1"/>
</dbReference>
<sequence length="100" mass="11912">MHVQINKSSWTLSDIIQLYRPLSSDAIVVEGFKQEDYLKVVLLRDRHDIDLLHELSNIICAITWKSLKNKVSVSFPIYSLEEETEYLNYIWTKVERFHEQ</sequence>
<reference evidence="3" key="1">
    <citation type="submission" date="2016-10" db="EMBL/GenBank/DDBJ databases">
        <authorList>
            <person name="Varghese N."/>
            <person name="Submissions S."/>
        </authorList>
    </citation>
    <scope>NUCLEOTIDE SEQUENCE [LARGE SCALE GENOMIC DNA]</scope>
    <source>
        <strain evidence="3">DSM 21632</strain>
    </source>
</reference>
<dbReference type="InterPro" id="IPR004435">
    <property type="entry name" value="MobB_dom"/>
</dbReference>
<dbReference type="Gene3D" id="3.40.50.300">
    <property type="entry name" value="P-loop containing nucleotide triphosphate hydrolases"/>
    <property type="match status" value="1"/>
</dbReference>
<protein>
    <submittedName>
        <fullName evidence="2">Molybdopterin-guanine dinucleotide biosynthesis protein B</fullName>
    </submittedName>
</protein>
<proteinExistence type="predicted"/>
<accession>A0A1G8JKC5</accession>
<gene>
    <name evidence="2" type="ORF">SAMN05192534_1343</name>
</gene>
<dbReference type="STRING" id="568899.SAMN05192534_1343"/>
<evidence type="ECO:0000259" key="1">
    <source>
        <dbReference type="Pfam" id="PF03205"/>
    </source>
</evidence>
<keyword evidence="3" id="KW-1185">Reference proteome</keyword>
<organism evidence="2 3">
    <name type="scientific">Alteribacillus persepolensis</name>
    <dbReference type="NCBI Taxonomy" id="568899"/>
    <lineage>
        <taxon>Bacteria</taxon>
        <taxon>Bacillati</taxon>
        <taxon>Bacillota</taxon>
        <taxon>Bacilli</taxon>
        <taxon>Bacillales</taxon>
        <taxon>Bacillaceae</taxon>
        <taxon>Alteribacillus</taxon>
    </lineage>
</organism>
<dbReference type="GO" id="GO:0005525">
    <property type="term" value="F:GTP binding"/>
    <property type="evidence" value="ECO:0007669"/>
    <property type="project" value="InterPro"/>
</dbReference>
<dbReference type="EMBL" id="FNDK01000034">
    <property type="protein sequence ID" value="SDI31668.1"/>
    <property type="molecule type" value="Genomic_DNA"/>
</dbReference>
<feature type="domain" description="Molybdopterin-guanine dinucleotide biosynthesis protein B (MobB)" evidence="1">
    <location>
        <begin position="7"/>
        <end position="63"/>
    </location>
</feature>
<evidence type="ECO:0000313" key="3">
    <source>
        <dbReference type="Proteomes" id="UP000199163"/>
    </source>
</evidence>
<dbReference type="InterPro" id="IPR027417">
    <property type="entry name" value="P-loop_NTPase"/>
</dbReference>
<dbReference type="PANTHER" id="PTHR40072">
    <property type="entry name" value="MOLYBDOPTERIN-GUANINE DINUCLEOTIDE BIOSYNTHESIS ADAPTER PROTEIN-RELATED"/>
    <property type="match status" value="1"/>
</dbReference>
<dbReference type="Proteomes" id="UP000199163">
    <property type="component" value="Unassembled WGS sequence"/>
</dbReference>
<dbReference type="AlphaFoldDB" id="A0A1G8JKC5"/>
<name>A0A1G8JKC5_9BACI</name>
<dbReference type="GO" id="GO:0006777">
    <property type="term" value="P:Mo-molybdopterin cofactor biosynthetic process"/>
    <property type="evidence" value="ECO:0007669"/>
    <property type="project" value="InterPro"/>
</dbReference>
<dbReference type="Pfam" id="PF03205">
    <property type="entry name" value="MobB"/>
    <property type="match status" value="1"/>
</dbReference>